<reference evidence="7" key="1">
    <citation type="submission" date="2020-09" db="EMBL/GenBank/DDBJ databases">
        <title>A novel bacterium of genus Paenibacillus, isolated from South China Sea.</title>
        <authorList>
            <person name="Huang H."/>
            <person name="Mo K."/>
            <person name="Hu Y."/>
        </authorList>
    </citation>
    <scope>NUCLEOTIDE SEQUENCE</scope>
    <source>
        <strain evidence="7">IB182493</strain>
    </source>
</reference>
<proteinExistence type="predicted"/>
<feature type="transmembrane region" description="Helical" evidence="6">
    <location>
        <begin position="464"/>
        <end position="483"/>
    </location>
</feature>
<feature type="transmembrane region" description="Helical" evidence="6">
    <location>
        <begin position="274"/>
        <end position="291"/>
    </location>
</feature>
<gene>
    <name evidence="7" type="ORF">IDH41_25975</name>
</gene>
<organism evidence="7 8">
    <name type="scientific">Paenibacillus arenilitoris</name>
    <dbReference type="NCBI Taxonomy" id="2772299"/>
    <lineage>
        <taxon>Bacteria</taxon>
        <taxon>Bacillati</taxon>
        <taxon>Bacillota</taxon>
        <taxon>Bacilli</taxon>
        <taxon>Bacillales</taxon>
        <taxon>Paenibacillaceae</taxon>
        <taxon>Paenibacillus</taxon>
    </lineage>
</organism>
<comment type="caution">
    <text evidence="7">The sequence shown here is derived from an EMBL/GenBank/DDBJ whole genome shotgun (WGS) entry which is preliminary data.</text>
</comment>
<dbReference type="GO" id="GO:0005886">
    <property type="term" value="C:plasma membrane"/>
    <property type="evidence" value="ECO:0007669"/>
    <property type="project" value="UniProtKB-SubCell"/>
</dbReference>
<evidence type="ECO:0000313" key="7">
    <source>
        <dbReference type="EMBL" id="MBD2872033.1"/>
    </source>
</evidence>
<evidence type="ECO:0000256" key="2">
    <source>
        <dbReference type="ARBA" id="ARBA00022475"/>
    </source>
</evidence>
<name>A0A927CSE0_9BACL</name>
<feature type="transmembrane region" description="Helical" evidence="6">
    <location>
        <begin position="179"/>
        <end position="201"/>
    </location>
</feature>
<dbReference type="PANTHER" id="PTHR30250:SF26">
    <property type="entry name" value="PSMA PROTEIN"/>
    <property type="match status" value="1"/>
</dbReference>
<feature type="transmembrane region" description="Helical" evidence="6">
    <location>
        <begin position="152"/>
        <end position="173"/>
    </location>
</feature>
<feature type="transmembrane region" description="Helical" evidence="6">
    <location>
        <begin position="236"/>
        <end position="262"/>
    </location>
</feature>
<dbReference type="EMBL" id="JACXIY010000040">
    <property type="protein sequence ID" value="MBD2872033.1"/>
    <property type="molecule type" value="Genomic_DNA"/>
</dbReference>
<evidence type="ECO:0000256" key="5">
    <source>
        <dbReference type="ARBA" id="ARBA00023136"/>
    </source>
</evidence>
<keyword evidence="3 6" id="KW-0812">Transmembrane</keyword>
<dbReference type="AlphaFoldDB" id="A0A927CSE0"/>
<keyword evidence="4 6" id="KW-1133">Transmembrane helix</keyword>
<sequence length="526" mass="58651">MRVKSSLLNISAGLGNQLVITALSFVSRTVFINSLGIEYLGINGLFTSILAMLTLAEAGIGSSIVYNLYKPVANNDQPKILALMRLYKRAYLIIAGVVMLLGLGLMPFLGLFIKETNVEHLTVIYLLFLVNTAAPYLFVYKHSFLNVNQKNYIVTAVFSISAIVSTCMKIAVLHFTENYILYLALESLFAIVTSVILVVIVDKRYPFLKQKAQVGLDEETKANFKKNMKAIILQNVGNYFIFGVDSILISSFVSLVAVGLYSNYKMLIDICRTLLNQVFANMYHSLGNLIAKESPDAVYRIYKVTQLLNFWLYSLLAIGLYLLVGPLIDLWIGPDYKMSHAVLLMLVLCFYERGMRNSLSAVKTTAGIFHEDRFTPLIQAVVNLGVSFALVQAMGIAGIFLGSLLSALLVPFWYTPLLVYKKVFREPVSRYYVHYFKYTAIGTAVCLTAGAVGRLLPVDTLPWFLLQGLICLLLVNLIYVVLFHRTEEFRYLLGIARTVLEKASSVSAIFRKVAGHGRNMEVGGKS</sequence>
<keyword evidence="8" id="KW-1185">Reference proteome</keyword>
<feature type="transmembrane region" description="Helical" evidence="6">
    <location>
        <begin position="399"/>
        <end position="420"/>
    </location>
</feature>
<keyword evidence="2" id="KW-1003">Cell membrane</keyword>
<accession>A0A927CSE0</accession>
<dbReference type="Proteomes" id="UP000632125">
    <property type="component" value="Unassembled WGS sequence"/>
</dbReference>
<feature type="transmembrane region" description="Helical" evidence="6">
    <location>
        <begin position="432"/>
        <end position="452"/>
    </location>
</feature>
<feature type="transmembrane region" description="Helical" evidence="6">
    <location>
        <begin position="122"/>
        <end position="140"/>
    </location>
</feature>
<evidence type="ECO:0000256" key="3">
    <source>
        <dbReference type="ARBA" id="ARBA00022692"/>
    </source>
</evidence>
<dbReference type="PANTHER" id="PTHR30250">
    <property type="entry name" value="PST FAMILY PREDICTED COLANIC ACID TRANSPORTER"/>
    <property type="match status" value="1"/>
</dbReference>
<evidence type="ECO:0000256" key="6">
    <source>
        <dbReference type="SAM" id="Phobius"/>
    </source>
</evidence>
<evidence type="ECO:0000313" key="8">
    <source>
        <dbReference type="Proteomes" id="UP000632125"/>
    </source>
</evidence>
<feature type="transmembrane region" description="Helical" evidence="6">
    <location>
        <begin position="46"/>
        <end position="69"/>
    </location>
</feature>
<feature type="transmembrane region" description="Helical" evidence="6">
    <location>
        <begin position="7"/>
        <end position="26"/>
    </location>
</feature>
<feature type="transmembrane region" description="Helical" evidence="6">
    <location>
        <begin position="90"/>
        <end position="110"/>
    </location>
</feature>
<keyword evidence="5 6" id="KW-0472">Membrane</keyword>
<dbReference type="Pfam" id="PF01943">
    <property type="entry name" value="Polysacc_synt"/>
    <property type="match status" value="1"/>
</dbReference>
<evidence type="ECO:0000256" key="1">
    <source>
        <dbReference type="ARBA" id="ARBA00004651"/>
    </source>
</evidence>
<protein>
    <submittedName>
        <fullName evidence="7">Oligosaccharide flippase family protein</fullName>
    </submittedName>
</protein>
<dbReference type="InterPro" id="IPR002797">
    <property type="entry name" value="Polysacc_synth"/>
</dbReference>
<feature type="transmembrane region" description="Helical" evidence="6">
    <location>
        <begin position="311"/>
        <end position="332"/>
    </location>
</feature>
<comment type="subcellular location">
    <subcellularLocation>
        <location evidence="1">Cell membrane</location>
        <topology evidence="1">Multi-pass membrane protein</topology>
    </subcellularLocation>
</comment>
<dbReference type="InterPro" id="IPR050833">
    <property type="entry name" value="Poly_Biosynth_Transport"/>
</dbReference>
<evidence type="ECO:0000256" key="4">
    <source>
        <dbReference type="ARBA" id="ARBA00022989"/>
    </source>
</evidence>
<dbReference type="RefSeq" id="WP_190866368.1">
    <property type="nucleotide sequence ID" value="NZ_JACXIY010000040.1"/>
</dbReference>